<organism evidence="2 3">
    <name type="scientific">Crassostrea virginica</name>
    <name type="common">Eastern oyster</name>
    <dbReference type="NCBI Taxonomy" id="6565"/>
    <lineage>
        <taxon>Eukaryota</taxon>
        <taxon>Metazoa</taxon>
        <taxon>Spiralia</taxon>
        <taxon>Lophotrochozoa</taxon>
        <taxon>Mollusca</taxon>
        <taxon>Bivalvia</taxon>
        <taxon>Autobranchia</taxon>
        <taxon>Pteriomorphia</taxon>
        <taxon>Ostreida</taxon>
        <taxon>Ostreoidea</taxon>
        <taxon>Ostreidae</taxon>
        <taxon>Crassostrea</taxon>
    </lineage>
</organism>
<name>A0A8B8E3P6_CRAVI</name>
<dbReference type="InterPro" id="IPR014729">
    <property type="entry name" value="Rossmann-like_a/b/a_fold"/>
</dbReference>
<dbReference type="InterPro" id="IPR006015">
    <property type="entry name" value="Universal_stress_UspA"/>
</dbReference>
<protein>
    <submittedName>
        <fullName evidence="3">Uncharacterized protein LOC111131533</fullName>
    </submittedName>
</protein>
<dbReference type="SUPFAM" id="SSF52402">
    <property type="entry name" value="Adenine nucleotide alpha hydrolases-like"/>
    <property type="match status" value="1"/>
</dbReference>
<dbReference type="RefSeq" id="XP_022334830.1">
    <property type="nucleotide sequence ID" value="XM_022479122.1"/>
</dbReference>
<dbReference type="Gene3D" id="3.40.50.620">
    <property type="entry name" value="HUPs"/>
    <property type="match status" value="1"/>
</dbReference>
<feature type="domain" description="UspA" evidence="1">
    <location>
        <begin position="19"/>
        <end position="165"/>
    </location>
</feature>
<proteinExistence type="predicted"/>
<dbReference type="PANTHER" id="PTHR46989">
    <property type="entry name" value="USP DOMAIN-CONTAINING PROTEIN"/>
    <property type="match status" value="1"/>
</dbReference>
<evidence type="ECO:0000313" key="2">
    <source>
        <dbReference type="Proteomes" id="UP000694844"/>
    </source>
</evidence>
<dbReference type="AlphaFoldDB" id="A0A8B8E3P6"/>
<dbReference type="PANTHER" id="PTHR46989:SF3">
    <property type="entry name" value="USPA DOMAIN-CONTAINING PROTEIN"/>
    <property type="match status" value="1"/>
</dbReference>
<dbReference type="Proteomes" id="UP000694844">
    <property type="component" value="Chromosome 4"/>
</dbReference>
<dbReference type="Pfam" id="PF00582">
    <property type="entry name" value="Usp"/>
    <property type="match status" value="1"/>
</dbReference>
<dbReference type="InterPro" id="IPR006016">
    <property type="entry name" value="UspA"/>
</dbReference>
<dbReference type="OrthoDB" id="843225at2759"/>
<gene>
    <name evidence="3" type="primary">LOC111131533</name>
</gene>
<keyword evidence="2" id="KW-1185">Reference proteome</keyword>
<dbReference type="PRINTS" id="PR01438">
    <property type="entry name" value="UNVRSLSTRESS"/>
</dbReference>
<reference evidence="3" key="1">
    <citation type="submission" date="2025-08" db="UniProtKB">
        <authorList>
            <consortium name="RefSeq"/>
        </authorList>
    </citation>
    <scope>IDENTIFICATION</scope>
    <source>
        <tissue evidence="3">Whole sample</tissue>
    </source>
</reference>
<dbReference type="GeneID" id="111131533"/>
<evidence type="ECO:0000313" key="3">
    <source>
        <dbReference type="RefSeq" id="XP_022334830.1"/>
    </source>
</evidence>
<dbReference type="KEGG" id="cvn:111131533"/>
<evidence type="ECO:0000259" key="1">
    <source>
        <dbReference type="Pfam" id="PF00582"/>
    </source>
</evidence>
<dbReference type="CDD" id="cd23659">
    <property type="entry name" value="USP_At3g01520-like"/>
    <property type="match status" value="1"/>
</dbReference>
<sequence>MSSESECVMANIGPNIGERRNVIIAMDGSDYAEGAFKWYMEHVHRADEDHALLVNIADHSHSLTHGSAWMSADPKLVEHAIREEEKKAREMEKKLESYLVETGIEGQVIIMKGDPGSTLIKLADEYNAAYIVTGTRGHGKIRRTILGSVSDYVMHHSHVPVLIYRQ</sequence>
<accession>A0A8B8E3P6</accession>